<feature type="transmembrane region" description="Helical" evidence="4">
    <location>
        <begin position="273"/>
        <end position="291"/>
    </location>
</feature>
<gene>
    <name evidence="6" type="ORF">ENL19_00160</name>
</gene>
<evidence type="ECO:0000259" key="5">
    <source>
        <dbReference type="PROSITE" id="PS50850"/>
    </source>
</evidence>
<keyword evidence="3 4" id="KW-0472">Membrane</keyword>
<feature type="transmembrane region" description="Helical" evidence="4">
    <location>
        <begin position="49"/>
        <end position="68"/>
    </location>
</feature>
<evidence type="ECO:0000256" key="2">
    <source>
        <dbReference type="ARBA" id="ARBA00022989"/>
    </source>
</evidence>
<protein>
    <submittedName>
        <fullName evidence="6">MFS transporter</fullName>
    </submittedName>
</protein>
<name>A0A7C5HMZ8_UNCW3</name>
<feature type="transmembrane region" description="Helical" evidence="4">
    <location>
        <begin position="303"/>
        <end position="322"/>
    </location>
</feature>
<feature type="transmembrane region" description="Helical" evidence="4">
    <location>
        <begin position="235"/>
        <end position="253"/>
    </location>
</feature>
<keyword evidence="1 4" id="KW-0812">Transmembrane</keyword>
<reference evidence="6" key="1">
    <citation type="journal article" date="2020" name="mSystems">
        <title>Genome- and Community-Level Interaction Insights into Carbon Utilization and Element Cycling Functions of Hydrothermarchaeota in Hydrothermal Sediment.</title>
        <authorList>
            <person name="Zhou Z."/>
            <person name="Liu Y."/>
            <person name="Xu W."/>
            <person name="Pan J."/>
            <person name="Luo Z.H."/>
            <person name="Li M."/>
        </authorList>
    </citation>
    <scope>NUCLEOTIDE SEQUENCE [LARGE SCALE GENOMIC DNA]</scope>
    <source>
        <strain evidence="6">HyVt-74</strain>
    </source>
</reference>
<feature type="transmembrane region" description="Helical" evidence="4">
    <location>
        <begin position="12"/>
        <end position="37"/>
    </location>
</feature>
<dbReference type="InterPro" id="IPR036259">
    <property type="entry name" value="MFS_trans_sf"/>
</dbReference>
<dbReference type="PROSITE" id="PS50850">
    <property type="entry name" value="MFS"/>
    <property type="match status" value="2"/>
</dbReference>
<evidence type="ECO:0000256" key="1">
    <source>
        <dbReference type="ARBA" id="ARBA00022692"/>
    </source>
</evidence>
<keyword evidence="2 4" id="KW-1133">Transmembrane helix</keyword>
<dbReference type="EMBL" id="DRTB01000013">
    <property type="protein sequence ID" value="HHE04456.1"/>
    <property type="molecule type" value="Genomic_DNA"/>
</dbReference>
<feature type="transmembrane region" description="Helical" evidence="4">
    <location>
        <begin position="150"/>
        <end position="169"/>
    </location>
</feature>
<proteinExistence type="predicted"/>
<dbReference type="AlphaFoldDB" id="A0A7C5HMZ8"/>
<sequence length="438" mass="48904">MKFLGETSKKTFFCISSFQALAMFRRGLFYTYLSIYLRYFLGLSVTETTLFATIPMILNVLSQTFVWGPISDKFQKRRTLIILGETSASVLTFFVWLFHTFPSNKHIAGYVVIIGLTIVEIFWSMSNVGWTAIISDLYKVKDRIGIQGKLSSIGAIGNFIGVWIGGMVYDGMSKFYNGWGFYKGLLFFIASGVMLISTIPMFFIPEGGIEQNPKGAKGTDDVSPRIEGLFSYSKPFLIFILAMVFINFGRNSIALIKPQYLTLKEGFNVSSSLLSYIVNVASMAVFLMGLIIGKLSKRFSDRILLLIGCLIATLYLFGFILAKSLTVIFVSNFFGGISDVIIFSSSYSFASKLIPPEHRGKQFALFNATFFLSWGVAGTFIAGPIVDLLVKAGKTQNFSYRMSFLSAAILVLLGILILLYSYHRFNSENGKLTIENRK</sequence>
<evidence type="ECO:0000256" key="4">
    <source>
        <dbReference type="SAM" id="Phobius"/>
    </source>
</evidence>
<dbReference type="InterPro" id="IPR011701">
    <property type="entry name" value="MFS"/>
</dbReference>
<dbReference type="PANTHER" id="PTHR23526">
    <property type="entry name" value="INTEGRAL MEMBRANE TRANSPORT PROTEIN-RELATED"/>
    <property type="match status" value="1"/>
</dbReference>
<comment type="caution">
    <text evidence="6">The sequence shown here is derived from an EMBL/GenBank/DDBJ whole genome shotgun (WGS) entry which is preliminary data.</text>
</comment>
<evidence type="ECO:0000313" key="6">
    <source>
        <dbReference type="EMBL" id="HHE04456.1"/>
    </source>
</evidence>
<evidence type="ECO:0000256" key="3">
    <source>
        <dbReference type="ARBA" id="ARBA00023136"/>
    </source>
</evidence>
<feature type="transmembrane region" description="Helical" evidence="4">
    <location>
        <begin position="181"/>
        <end position="204"/>
    </location>
</feature>
<dbReference type="InterPro" id="IPR052528">
    <property type="entry name" value="Sugar_transport-like"/>
</dbReference>
<dbReference type="Pfam" id="PF07690">
    <property type="entry name" value="MFS_1"/>
    <property type="match status" value="1"/>
</dbReference>
<feature type="domain" description="Major facilitator superfamily (MFS) profile" evidence="5">
    <location>
        <begin position="1"/>
        <end position="209"/>
    </location>
</feature>
<feature type="transmembrane region" description="Helical" evidence="4">
    <location>
        <begin position="362"/>
        <end position="386"/>
    </location>
</feature>
<feature type="transmembrane region" description="Helical" evidence="4">
    <location>
        <begin position="107"/>
        <end position="130"/>
    </location>
</feature>
<organism evidence="6">
    <name type="scientific">candidate division WOR-3 bacterium</name>
    <dbReference type="NCBI Taxonomy" id="2052148"/>
    <lineage>
        <taxon>Bacteria</taxon>
        <taxon>Bacteria division WOR-3</taxon>
    </lineage>
</organism>
<dbReference type="Gene3D" id="1.20.1250.20">
    <property type="entry name" value="MFS general substrate transporter like domains"/>
    <property type="match status" value="2"/>
</dbReference>
<dbReference type="Proteomes" id="UP000886110">
    <property type="component" value="Unassembled WGS sequence"/>
</dbReference>
<dbReference type="PANTHER" id="PTHR23526:SF4">
    <property type="entry name" value="INTEGRAL MEMBRANE TRANSPORT PROTEIN"/>
    <property type="match status" value="1"/>
</dbReference>
<dbReference type="GO" id="GO:0022857">
    <property type="term" value="F:transmembrane transporter activity"/>
    <property type="evidence" value="ECO:0007669"/>
    <property type="project" value="InterPro"/>
</dbReference>
<dbReference type="InterPro" id="IPR020846">
    <property type="entry name" value="MFS_dom"/>
</dbReference>
<feature type="domain" description="Major facilitator superfamily (MFS) profile" evidence="5">
    <location>
        <begin position="237"/>
        <end position="438"/>
    </location>
</feature>
<feature type="transmembrane region" description="Helical" evidence="4">
    <location>
        <begin position="328"/>
        <end position="350"/>
    </location>
</feature>
<feature type="transmembrane region" description="Helical" evidence="4">
    <location>
        <begin position="398"/>
        <end position="422"/>
    </location>
</feature>
<feature type="transmembrane region" description="Helical" evidence="4">
    <location>
        <begin position="80"/>
        <end position="101"/>
    </location>
</feature>
<dbReference type="SUPFAM" id="SSF103473">
    <property type="entry name" value="MFS general substrate transporter"/>
    <property type="match status" value="1"/>
</dbReference>
<accession>A0A7C5HMZ8</accession>